<evidence type="ECO:0000313" key="3">
    <source>
        <dbReference type="Proteomes" id="UP001321475"/>
    </source>
</evidence>
<protein>
    <recommendedName>
        <fullName evidence="4">PRC-barrel domain-containing protein</fullName>
    </recommendedName>
</protein>
<reference evidence="1" key="1">
    <citation type="journal article" date="2014" name="Int. J. Syst. Evol. Microbiol.">
        <title>Complete genome of a new Firmicutes species belonging to the dominant human colonic microbiota ('Ruminococcus bicirculans') reveals two chromosomes and a selective capacity to utilize plant glucans.</title>
        <authorList>
            <consortium name="NISC Comparative Sequencing Program"/>
            <person name="Wegmann U."/>
            <person name="Louis P."/>
            <person name="Goesmann A."/>
            <person name="Henrissat B."/>
            <person name="Duncan S.H."/>
            <person name="Flint H.J."/>
        </authorList>
    </citation>
    <scope>NUCLEOTIDE SEQUENCE</scope>
    <source>
        <strain evidence="1">NBRC 108565</strain>
    </source>
</reference>
<keyword evidence="3" id="KW-1185">Reference proteome</keyword>
<dbReference type="RefSeq" id="WP_286218060.1">
    <property type="nucleotide sequence ID" value="NZ_AP027729.1"/>
</dbReference>
<dbReference type="EMBL" id="AP027729">
    <property type="protein sequence ID" value="BDZ43983.1"/>
    <property type="molecule type" value="Genomic_DNA"/>
</dbReference>
<reference evidence="1" key="3">
    <citation type="submission" date="2023-02" db="EMBL/GenBank/DDBJ databases">
        <authorList>
            <person name="Sun Q."/>
            <person name="Mori K."/>
        </authorList>
    </citation>
    <scope>NUCLEOTIDE SEQUENCE</scope>
    <source>
        <strain evidence="1">NBRC 108565</strain>
    </source>
</reference>
<proteinExistence type="predicted"/>
<dbReference type="EMBL" id="AP027729">
    <property type="protein sequence ID" value="BDZ40714.1"/>
    <property type="molecule type" value="Genomic_DNA"/>
</dbReference>
<accession>A0ABN6X7P1</accession>
<evidence type="ECO:0008006" key="4">
    <source>
        <dbReference type="Google" id="ProtNLM"/>
    </source>
</evidence>
<sequence>MSSKKSKPPVDKNAVRARLERAKDEQLVVGVRRWIRGADYIEGFVVGIGARWVAVAGLAGRVRFDGFALLRLNDIQAVTIDPDPDCFTVKALRARSEWPPPSTEVELDDLRGAVTTAAAAAPTTSIFVEFDRPDICYVGSLVFVDSAVLRLLEVDPQGQWRRKARSLDPDDVTRIDFGGDYEEALALVAGPPPRD</sequence>
<reference evidence="3" key="2">
    <citation type="journal article" date="2019" name="Int. J. Syst. Evol. Microbiol.">
        <title>The Global Catalogue of Microorganisms (GCM) 10K type strain sequencing project: providing services to taxonomists for standard genome sequencing and annotation.</title>
        <authorList>
            <consortium name="The Broad Institute Genomics Platform"/>
            <consortium name="The Broad Institute Genome Sequencing Center for Infectious Disease"/>
            <person name="Wu L."/>
            <person name="Ma J."/>
        </authorList>
    </citation>
    <scope>NUCLEOTIDE SEQUENCE [LARGE SCALE GENOMIC DNA]</scope>
    <source>
        <strain evidence="3">NBRC 108565</strain>
    </source>
</reference>
<evidence type="ECO:0000313" key="2">
    <source>
        <dbReference type="EMBL" id="BDZ43983.1"/>
    </source>
</evidence>
<gene>
    <name evidence="1" type="ORF">GCM10025865_00130</name>
    <name evidence="2" type="ORF">GCM10025865_32820</name>
</gene>
<name>A0ABN6X7P1_9CELL</name>
<dbReference type="Proteomes" id="UP001321475">
    <property type="component" value="Chromosome"/>
</dbReference>
<evidence type="ECO:0000313" key="1">
    <source>
        <dbReference type="EMBL" id="BDZ40714.1"/>
    </source>
</evidence>
<organism evidence="1 3">
    <name type="scientific">Paraoerskovia sediminicola</name>
    <dbReference type="NCBI Taxonomy" id="1138587"/>
    <lineage>
        <taxon>Bacteria</taxon>
        <taxon>Bacillati</taxon>
        <taxon>Actinomycetota</taxon>
        <taxon>Actinomycetes</taxon>
        <taxon>Micrococcales</taxon>
        <taxon>Cellulomonadaceae</taxon>
        <taxon>Paraoerskovia</taxon>
    </lineage>
</organism>